<dbReference type="AlphaFoldDB" id="A0A3N4ILE8"/>
<dbReference type="EMBL" id="ML119671">
    <property type="protein sequence ID" value="RPA82444.1"/>
    <property type="molecule type" value="Genomic_DNA"/>
</dbReference>
<reference evidence="1 2" key="1">
    <citation type="journal article" date="2018" name="Nat. Ecol. Evol.">
        <title>Pezizomycetes genomes reveal the molecular basis of ectomycorrhizal truffle lifestyle.</title>
        <authorList>
            <person name="Murat C."/>
            <person name="Payen T."/>
            <person name="Noel B."/>
            <person name="Kuo A."/>
            <person name="Morin E."/>
            <person name="Chen J."/>
            <person name="Kohler A."/>
            <person name="Krizsan K."/>
            <person name="Balestrini R."/>
            <person name="Da Silva C."/>
            <person name="Montanini B."/>
            <person name="Hainaut M."/>
            <person name="Levati E."/>
            <person name="Barry K.W."/>
            <person name="Belfiori B."/>
            <person name="Cichocki N."/>
            <person name="Clum A."/>
            <person name="Dockter R.B."/>
            <person name="Fauchery L."/>
            <person name="Guy J."/>
            <person name="Iotti M."/>
            <person name="Le Tacon F."/>
            <person name="Lindquist E.A."/>
            <person name="Lipzen A."/>
            <person name="Malagnac F."/>
            <person name="Mello A."/>
            <person name="Molinier V."/>
            <person name="Miyauchi S."/>
            <person name="Poulain J."/>
            <person name="Riccioni C."/>
            <person name="Rubini A."/>
            <person name="Sitrit Y."/>
            <person name="Splivallo R."/>
            <person name="Traeger S."/>
            <person name="Wang M."/>
            <person name="Zifcakova L."/>
            <person name="Wipf D."/>
            <person name="Zambonelli A."/>
            <person name="Paolocci F."/>
            <person name="Nowrousian M."/>
            <person name="Ottonello S."/>
            <person name="Baldrian P."/>
            <person name="Spatafora J.W."/>
            <person name="Henrissat B."/>
            <person name="Nagy L.G."/>
            <person name="Aury J.M."/>
            <person name="Wincker P."/>
            <person name="Grigoriev I.V."/>
            <person name="Bonfante P."/>
            <person name="Martin F.M."/>
        </authorList>
    </citation>
    <scope>NUCLEOTIDE SEQUENCE [LARGE SCALE GENOMIC DNA]</scope>
    <source>
        <strain evidence="1 2">RN42</strain>
    </source>
</reference>
<proteinExistence type="predicted"/>
<accession>A0A3N4ILE8</accession>
<name>A0A3N4ILE8_ASCIM</name>
<organism evidence="1 2">
    <name type="scientific">Ascobolus immersus RN42</name>
    <dbReference type="NCBI Taxonomy" id="1160509"/>
    <lineage>
        <taxon>Eukaryota</taxon>
        <taxon>Fungi</taxon>
        <taxon>Dikarya</taxon>
        <taxon>Ascomycota</taxon>
        <taxon>Pezizomycotina</taxon>
        <taxon>Pezizomycetes</taxon>
        <taxon>Pezizales</taxon>
        <taxon>Ascobolaceae</taxon>
        <taxon>Ascobolus</taxon>
    </lineage>
</organism>
<protein>
    <submittedName>
        <fullName evidence="1">Uncharacterized protein</fullName>
    </submittedName>
</protein>
<dbReference type="Proteomes" id="UP000275078">
    <property type="component" value="Unassembled WGS sequence"/>
</dbReference>
<sequence>MSISSGSLKSRCYWSMLIPGYRLGRPEAMIPAQQPRGDLICDTSITLRRKRGGLALASIISVTYEPAHASEFDKDESPEILLLYEDVHSLAPQIKGALSVPAYEHFCDPTPTQMLPYHRSIRISQCWFRLLKHITPRIPMLPHISTDIPERVRLHNFDESGHNAVKYGHSLHSSLPSWMCLVIDMGNP</sequence>
<gene>
    <name evidence="1" type="ORF">BJ508DRAFT_305582</name>
</gene>
<keyword evidence="2" id="KW-1185">Reference proteome</keyword>
<evidence type="ECO:0000313" key="1">
    <source>
        <dbReference type="EMBL" id="RPA82444.1"/>
    </source>
</evidence>
<evidence type="ECO:0000313" key="2">
    <source>
        <dbReference type="Proteomes" id="UP000275078"/>
    </source>
</evidence>